<dbReference type="PANTHER" id="PTHR34094">
    <property type="match status" value="1"/>
</dbReference>
<keyword evidence="4" id="KW-1185">Reference proteome</keyword>
<organism evidence="3 4">
    <name type="scientific">Clostridium cavendishii DSM 21758</name>
    <dbReference type="NCBI Taxonomy" id="1121302"/>
    <lineage>
        <taxon>Bacteria</taxon>
        <taxon>Bacillati</taxon>
        <taxon>Bacillota</taxon>
        <taxon>Clostridia</taxon>
        <taxon>Eubacteriales</taxon>
        <taxon>Clostridiaceae</taxon>
        <taxon>Clostridium</taxon>
    </lineage>
</organism>
<gene>
    <name evidence="3" type="ORF">SAMN02745163_02554</name>
</gene>
<evidence type="ECO:0000259" key="2">
    <source>
        <dbReference type="Pfam" id="PF13349"/>
    </source>
</evidence>
<dbReference type="STRING" id="1121302.SAMN02745163_02554"/>
<protein>
    <submittedName>
        <fullName evidence="3">Lia operon protein LiaG</fullName>
    </submittedName>
</protein>
<proteinExistence type="predicted"/>
<dbReference type="Pfam" id="PF13349">
    <property type="entry name" value="DUF4097"/>
    <property type="match status" value="1"/>
</dbReference>
<dbReference type="InterPro" id="IPR025164">
    <property type="entry name" value="Toastrack_DUF4097"/>
</dbReference>
<feature type="domain" description="DUF4097" evidence="2">
    <location>
        <begin position="61"/>
        <end position="309"/>
    </location>
</feature>
<feature type="transmembrane region" description="Helical" evidence="1">
    <location>
        <begin position="7"/>
        <end position="28"/>
    </location>
</feature>
<dbReference type="EMBL" id="FQZB01000010">
    <property type="protein sequence ID" value="SHJ76978.1"/>
    <property type="molecule type" value="Genomic_DNA"/>
</dbReference>
<accession>A0A1M6M0J6</accession>
<name>A0A1M6M0J6_9CLOT</name>
<dbReference type="RefSeq" id="WP_072988108.1">
    <property type="nucleotide sequence ID" value="NZ_FQZB01000010.1"/>
</dbReference>
<dbReference type="Gene3D" id="2.160.20.120">
    <property type="match status" value="1"/>
</dbReference>
<reference evidence="3 4" key="1">
    <citation type="submission" date="2016-11" db="EMBL/GenBank/DDBJ databases">
        <authorList>
            <person name="Jaros S."/>
            <person name="Januszkiewicz K."/>
            <person name="Wedrychowicz H."/>
        </authorList>
    </citation>
    <scope>NUCLEOTIDE SEQUENCE [LARGE SCALE GENOMIC DNA]</scope>
    <source>
        <strain evidence="3 4">DSM 21758</strain>
    </source>
</reference>
<dbReference type="Proteomes" id="UP000184310">
    <property type="component" value="Unassembled WGS sequence"/>
</dbReference>
<dbReference type="OrthoDB" id="2064627at2"/>
<keyword evidence="1" id="KW-0812">Transmembrane</keyword>
<sequence>MNKNLKIINITIWVIVIIFLIGILIYGVSNGVGRGGNFFSINLRNGATSVQKEEIIQLDKCDNINLDFSSDDIIISLTDDDNVKVVQKSGNKLSEDEKFTFSKDENTINIKSGNFKKVFNIFFFGSFDNKIELSIPKKYNKSLDIKTNSGNIEVMDNLNLDKFISYQSSGDFKCRKTITANDVNLKTSSGSIRPEDLVTKSYNLRTSSGDIVVGTLSGSGELEASSGSIKIDYKEMGDRLKAHTSSGDIKVNIPKGISFNFYAECSSGDISTDFDVSYSSKKKNRATAKLGNGPYKEINLSANSGDIKVYQK</sequence>
<keyword evidence="1" id="KW-1133">Transmembrane helix</keyword>
<dbReference type="AlphaFoldDB" id="A0A1M6M0J6"/>
<evidence type="ECO:0000313" key="3">
    <source>
        <dbReference type="EMBL" id="SHJ76978.1"/>
    </source>
</evidence>
<evidence type="ECO:0000313" key="4">
    <source>
        <dbReference type="Proteomes" id="UP000184310"/>
    </source>
</evidence>
<keyword evidence="1" id="KW-0472">Membrane</keyword>
<evidence type="ECO:0000256" key="1">
    <source>
        <dbReference type="SAM" id="Phobius"/>
    </source>
</evidence>
<dbReference type="PANTHER" id="PTHR34094:SF1">
    <property type="entry name" value="PROTEIN FAM185A"/>
    <property type="match status" value="1"/>
</dbReference>